<reference evidence="3" key="1">
    <citation type="journal article" date="2011" name="Nature">
        <title>Genome sequence and analysis of the tuber crop potato.</title>
        <authorList>
            <consortium name="The Potato Genome Sequencing Consortium"/>
        </authorList>
    </citation>
    <scope>NUCLEOTIDE SEQUENCE [LARGE SCALE GENOMIC DNA]</scope>
    <source>
        <strain evidence="3">cv. DM1-3 516 R44</strain>
    </source>
</reference>
<feature type="compositionally biased region" description="Polar residues" evidence="1">
    <location>
        <begin position="1"/>
        <end position="10"/>
    </location>
</feature>
<dbReference type="Proteomes" id="UP000011115">
    <property type="component" value="Unassembled WGS sequence"/>
</dbReference>
<keyword evidence="3" id="KW-1185">Reference proteome</keyword>
<protein>
    <submittedName>
        <fullName evidence="2">Uncharacterized protein</fullName>
    </submittedName>
</protein>
<feature type="region of interest" description="Disordered" evidence="1">
    <location>
        <begin position="1"/>
        <end position="44"/>
    </location>
</feature>
<dbReference type="Gramene" id="PGSC0003DMT400095247">
    <property type="protein sequence ID" value="PGSC0003DMT400095247"/>
    <property type="gene ID" value="PGSC0003DMG400044818"/>
</dbReference>
<dbReference type="EnsemblPlants" id="PGSC0003DMT400095247">
    <property type="protein sequence ID" value="PGSC0003DMT400095247"/>
    <property type="gene ID" value="PGSC0003DMG400044818"/>
</dbReference>
<evidence type="ECO:0000313" key="3">
    <source>
        <dbReference type="Proteomes" id="UP000011115"/>
    </source>
</evidence>
<organism evidence="2 3">
    <name type="scientific">Solanum tuberosum</name>
    <name type="common">Potato</name>
    <dbReference type="NCBI Taxonomy" id="4113"/>
    <lineage>
        <taxon>Eukaryota</taxon>
        <taxon>Viridiplantae</taxon>
        <taxon>Streptophyta</taxon>
        <taxon>Embryophyta</taxon>
        <taxon>Tracheophyta</taxon>
        <taxon>Spermatophyta</taxon>
        <taxon>Magnoliopsida</taxon>
        <taxon>eudicotyledons</taxon>
        <taxon>Gunneridae</taxon>
        <taxon>Pentapetalae</taxon>
        <taxon>asterids</taxon>
        <taxon>lamiids</taxon>
        <taxon>Solanales</taxon>
        <taxon>Solanaceae</taxon>
        <taxon>Solanoideae</taxon>
        <taxon>Solaneae</taxon>
        <taxon>Solanum</taxon>
    </lineage>
</organism>
<dbReference type="AlphaFoldDB" id="M1DVV8"/>
<reference evidence="2" key="2">
    <citation type="submission" date="2015-06" db="UniProtKB">
        <authorList>
            <consortium name="EnsemblPlants"/>
        </authorList>
    </citation>
    <scope>IDENTIFICATION</scope>
    <source>
        <strain evidence="2">DM1-3 516 R44</strain>
    </source>
</reference>
<accession>M1DVV8</accession>
<evidence type="ECO:0000256" key="1">
    <source>
        <dbReference type="SAM" id="MobiDB-lite"/>
    </source>
</evidence>
<evidence type="ECO:0000313" key="2">
    <source>
        <dbReference type="EnsemblPlants" id="PGSC0003DMT400095247"/>
    </source>
</evidence>
<dbReference type="PaxDb" id="4113-PGSC0003DMT400095247"/>
<dbReference type="HOGENOM" id="CLU_2459097_0_0_1"/>
<feature type="compositionally biased region" description="Pro residues" evidence="1">
    <location>
        <begin position="31"/>
        <end position="44"/>
    </location>
</feature>
<dbReference type="InParanoid" id="M1DVV8"/>
<name>M1DVV8_SOLTU</name>
<proteinExistence type="predicted"/>
<sequence>MAETRQTTASHGVDTTVGEGTGKEPLRATGPPAPLTVPPLVPPIPSDQDFKSVVWTDRREDLQHFVDQLHRIFRVMHDLATESVELETF</sequence>